<dbReference type="InterPro" id="IPR008427">
    <property type="entry name" value="Extracellular_membr_CFEM_dom"/>
</dbReference>
<comment type="subcellular location">
    <subcellularLocation>
        <location evidence="1">Secreted</location>
    </subcellularLocation>
</comment>
<keyword evidence="4" id="KW-1015">Disulfide bond</keyword>
<feature type="domain" description="CFEM" evidence="8">
    <location>
        <begin position="2"/>
        <end position="110"/>
    </location>
</feature>
<evidence type="ECO:0000313" key="10">
    <source>
        <dbReference type="Proteomes" id="UP000807342"/>
    </source>
</evidence>
<evidence type="ECO:0000313" key="9">
    <source>
        <dbReference type="EMBL" id="KAF9444360.1"/>
    </source>
</evidence>
<evidence type="ECO:0000256" key="7">
    <source>
        <dbReference type="SAM" id="SignalP"/>
    </source>
</evidence>
<name>A0A9P5X5E1_9AGAR</name>
<dbReference type="OrthoDB" id="10617948at2759"/>
<dbReference type="AlphaFoldDB" id="A0A9P5X5E1"/>
<feature type="chain" id="PRO_5040482303" description="CFEM domain-containing protein" evidence="7">
    <location>
        <begin position="22"/>
        <end position="224"/>
    </location>
</feature>
<keyword evidence="6" id="KW-0472">Membrane</keyword>
<gene>
    <name evidence="9" type="ORF">P691DRAFT_778307</name>
</gene>
<feature type="region of interest" description="Disordered" evidence="5">
    <location>
        <begin position="127"/>
        <end position="159"/>
    </location>
</feature>
<evidence type="ECO:0000256" key="1">
    <source>
        <dbReference type="ARBA" id="ARBA00004613"/>
    </source>
</evidence>
<keyword evidence="3 7" id="KW-0732">Signal</keyword>
<evidence type="ECO:0000259" key="8">
    <source>
        <dbReference type="PROSITE" id="PS52012"/>
    </source>
</evidence>
<dbReference type="Proteomes" id="UP000807342">
    <property type="component" value="Unassembled WGS sequence"/>
</dbReference>
<feature type="transmembrane region" description="Helical" evidence="6">
    <location>
        <begin position="206"/>
        <end position="223"/>
    </location>
</feature>
<organism evidence="9 10">
    <name type="scientific">Macrolepiota fuliginosa MF-IS2</name>
    <dbReference type="NCBI Taxonomy" id="1400762"/>
    <lineage>
        <taxon>Eukaryota</taxon>
        <taxon>Fungi</taxon>
        <taxon>Dikarya</taxon>
        <taxon>Basidiomycota</taxon>
        <taxon>Agaricomycotina</taxon>
        <taxon>Agaricomycetes</taxon>
        <taxon>Agaricomycetidae</taxon>
        <taxon>Agaricales</taxon>
        <taxon>Agaricineae</taxon>
        <taxon>Agaricaceae</taxon>
        <taxon>Macrolepiota</taxon>
    </lineage>
</organism>
<keyword evidence="10" id="KW-1185">Reference proteome</keyword>
<keyword evidence="6" id="KW-0812">Transmembrane</keyword>
<dbReference type="Pfam" id="PF05730">
    <property type="entry name" value="CFEM"/>
    <property type="match status" value="1"/>
</dbReference>
<accession>A0A9P5X5E1</accession>
<evidence type="ECO:0000256" key="2">
    <source>
        <dbReference type="ARBA" id="ARBA00022525"/>
    </source>
</evidence>
<evidence type="ECO:0000256" key="4">
    <source>
        <dbReference type="ARBA" id="ARBA00023157"/>
    </source>
</evidence>
<sequence>MFSQIAVAALWSLVAFRAALAQNTNGLPACGATCITEVAKQKGCVLATPTCLCPSQLDIHNCILRTCKIEDQSASNTVIDSICSASVPSPSITPSPPILTPTLPTTSLGPTFNPPITIVTITTQPSLTPSSSLTPNSLTSTTLSTSSTTSTSTTPTTTSSPVIISITPIPLSTSEAPQTVVVFSTQFAPPAPPTGNSGASPLHNSAAALSITIFISGILAILIT</sequence>
<proteinExistence type="predicted"/>
<dbReference type="PROSITE" id="PS52012">
    <property type="entry name" value="CFEM"/>
    <property type="match status" value="1"/>
</dbReference>
<evidence type="ECO:0000256" key="6">
    <source>
        <dbReference type="SAM" id="Phobius"/>
    </source>
</evidence>
<evidence type="ECO:0000256" key="3">
    <source>
        <dbReference type="ARBA" id="ARBA00022729"/>
    </source>
</evidence>
<dbReference type="EMBL" id="MU151382">
    <property type="protein sequence ID" value="KAF9444360.1"/>
    <property type="molecule type" value="Genomic_DNA"/>
</dbReference>
<evidence type="ECO:0000256" key="5">
    <source>
        <dbReference type="SAM" id="MobiDB-lite"/>
    </source>
</evidence>
<feature type="signal peptide" evidence="7">
    <location>
        <begin position="1"/>
        <end position="21"/>
    </location>
</feature>
<keyword evidence="6" id="KW-1133">Transmembrane helix</keyword>
<protein>
    <recommendedName>
        <fullName evidence="8">CFEM domain-containing protein</fullName>
    </recommendedName>
</protein>
<keyword evidence="2" id="KW-0964">Secreted</keyword>
<dbReference type="GO" id="GO:0005576">
    <property type="term" value="C:extracellular region"/>
    <property type="evidence" value="ECO:0007669"/>
    <property type="project" value="UniProtKB-SubCell"/>
</dbReference>
<reference evidence="9" key="1">
    <citation type="submission" date="2020-11" db="EMBL/GenBank/DDBJ databases">
        <authorList>
            <consortium name="DOE Joint Genome Institute"/>
            <person name="Ahrendt S."/>
            <person name="Riley R."/>
            <person name="Andreopoulos W."/>
            <person name="Labutti K."/>
            <person name="Pangilinan J."/>
            <person name="Ruiz-Duenas F.J."/>
            <person name="Barrasa J.M."/>
            <person name="Sanchez-Garcia M."/>
            <person name="Camarero S."/>
            <person name="Miyauchi S."/>
            <person name="Serrano A."/>
            <person name="Linde D."/>
            <person name="Babiker R."/>
            <person name="Drula E."/>
            <person name="Ayuso-Fernandez I."/>
            <person name="Pacheco R."/>
            <person name="Padilla G."/>
            <person name="Ferreira P."/>
            <person name="Barriuso J."/>
            <person name="Kellner H."/>
            <person name="Castanera R."/>
            <person name="Alfaro M."/>
            <person name="Ramirez L."/>
            <person name="Pisabarro A.G."/>
            <person name="Kuo A."/>
            <person name="Tritt A."/>
            <person name="Lipzen A."/>
            <person name="He G."/>
            <person name="Yan M."/>
            <person name="Ng V."/>
            <person name="Cullen D."/>
            <person name="Martin F."/>
            <person name="Rosso M.-N."/>
            <person name="Henrissat B."/>
            <person name="Hibbett D."/>
            <person name="Martinez A.T."/>
            <person name="Grigoriev I.V."/>
        </authorList>
    </citation>
    <scope>NUCLEOTIDE SEQUENCE</scope>
    <source>
        <strain evidence="9">MF-IS2</strain>
    </source>
</reference>
<comment type="caution">
    <text evidence="9">The sequence shown here is derived from an EMBL/GenBank/DDBJ whole genome shotgun (WGS) entry which is preliminary data.</text>
</comment>